<proteinExistence type="predicted"/>
<reference evidence="1" key="2">
    <citation type="submission" date="2015-02" db="UniProtKB">
        <authorList>
            <consortium name="EnsemblMetazoa"/>
        </authorList>
    </citation>
    <scope>IDENTIFICATION</scope>
</reference>
<name>T1IU38_STRMM</name>
<dbReference type="EnsemblMetazoa" id="SMAR004653-RA">
    <property type="protein sequence ID" value="SMAR004653-PA"/>
    <property type="gene ID" value="SMAR004653"/>
</dbReference>
<sequence length="65" mass="7162">MSTHGPQYGLSAQVAGKFFDRSINLKLQLTPTSNLNKGRNKSLEFGKSIYGQMNCLVLLVCRSLS</sequence>
<evidence type="ECO:0000313" key="2">
    <source>
        <dbReference type="Proteomes" id="UP000014500"/>
    </source>
</evidence>
<evidence type="ECO:0000313" key="1">
    <source>
        <dbReference type="EnsemblMetazoa" id="SMAR004653-PA"/>
    </source>
</evidence>
<keyword evidence="2" id="KW-1185">Reference proteome</keyword>
<protein>
    <submittedName>
        <fullName evidence="1">Uncharacterized protein</fullName>
    </submittedName>
</protein>
<organism evidence="1 2">
    <name type="scientific">Strigamia maritima</name>
    <name type="common">European centipede</name>
    <name type="synonym">Geophilus maritimus</name>
    <dbReference type="NCBI Taxonomy" id="126957"/>
    <lineage>
        <taxon>Eukaryota</taxon>
        <taxon>Metazoa</taxon>
        <taxon>Ecdysozoa</taxon>
        <taxon>Arthropoda</taxon>
        <taxon>Myriapoda</taxon>
        <taxon>Chilopoda</taxon>
        <taxon>Pleurostigmophora</taxon>
        <taxon>Geophilomorpha</taxon>
        <taxon>Linotaeniidae</taxon>
        <taxon>Strigamia</taxon>
    </lineage>
</organism>
<dbReference type="AlphaFoldDB" id="T1IU38"/>
<accession>T1IU38</accession>
<dbReference type="Proteomes" id="UP000014500">
    <property type="component" value="Unassembled WGS sequence"/>
</dbReference>
<dbReference type="EMBL" id="AFFK01019369">
    <property type="status" value="NOT_ANNOTATED_CDS"/>
    <property type="molecule type" value="Genomic_DNA"/>
</dbReference>
<reference evidence="2" key="1">
    <citation type="submission" date="2011-05" db="EMBL/GenBank/DDBJ databases">
        <authorList>
            <person name="Richards S.R."/>
            <person name="Qu J."/>
            <person name="Jiang H."/>
            <person name="Jhangiani S.N."/>
            <person name="Agravi P."/>
            <person name="Goodspeed R."/>
            <person name="Gross S."/>
            <person name="Mandapat C."/>
            <person name="Jackson L."/>
            <person name="Mathew T."/>
            <person name="Pu L."/>
            <person name="Thornton R."/>
            <person name="Saada N."/>
            <person name="Wilczek-Boney K.B."/>
            <person name="Lee S."/>
            <person name="Kovar C."/>
            <person name="Wu Y."/>
            <person name="Scherer S.E."/>
            <person name="Worley K.C."/>
            <person name="Muzny D.M."/>
            <person name="Gibbs R."/>
        </authorList>
    </citation>
    <scope>NUCLEOTIDE SEQUENCE</scope>
    <source>
        <strain evidence="2">Brora</strain>
    </source>
</reference>